<reference evidence="10" key="1">
    <citation type="submission" date="2022-12" db="EMBL/GenBank/DDBJ databases">
        <title>Paraconexibacter alkalitolerans sp. nov. and Baekduia alba sp. nov., isolated from soil and emended description of the genera Paraconexibacter (Chun et al., 2020) and Baekduia (An et al., 2020).</title>
        <authorList>
            <person name="Vieira S."/>
            <person name="Huber K.J."/>
            <person name="Geppert A."/>
            <person name="Wolf J."/>
            <person name="Neumann-Schaal M."/>
            <person name="Muesken M."/>
            <person name="Overmann J."/>
        </authorList>
    </citation>
    <scope>NUCLEOTIDE SEQUENCE</scope>
    <source>
        <strain evidence="10">AEG42_29</strain>
    </source>
</reference>
<proteinExistence type="inferred from homology"/>
<evidence type="ECO:0000256" key="4">
    <source>
        <dbReference type="ARBA" id="ARBA00016244"/>
    </source>
</evidence>
<dbReference type="AlphaFoldDB" id="A0AAU7ANK6"/>
<dbReference type="PANTHER" id="PTHR30033:SF1">
    <property type="entry name" value="FLAGELLAR HOOK-ASSOCIATED PROTEIN 1"/>
    <property type="match status" value="1"/>
</dbReference>
<dbReference type="PANTHER" id="PTHR30033">
    <property type="entry name" value="FLAGELLAR HOOK-ASSOCIATED PROTEIN 1"/>
    <property type="match status" value="1"/>
</dbReference>
<evidence type="ECO:0000259" key="8">
    <source>
        <dbReference type="Pfam" id="PF06429"/>
    </source>
</evidence>
<organism evidence="10">
    <name type="scientific">Paraconexibacter sp. AEG42_29</name>
    <dbReference type="NCBI Taxonomy" id="2997339"/>
    <lineage>
        <taxon>Bacteria</taxon>
        <taxon>Bacillati</taxon>
        <taxon>Actinomycetota</taxon>
        <taxon>Thermoleophilia</taxon>
        <taxon>Solirubrobacterales</taxon>
        <taxon>Paraconexibacteraceae</taxon>
        <taxon>Paraconexibacter</taxon>
    </lineage>
</organism>
<feature type="domain" description="Flagellar hook-associated protein FlgK helical" evidence="9">
    <location>
        <begin position="104"/>
        <end position="256"/>
    </location>
</feature>
<dbReference type="Pfam" id="PF22638">
    <property type="entry name" value="FlgK_D1"/>
    <property type="match status" value="1"/>
</dbReference>
<accession>A0AAU7ANK6</accession>
<dbReference type="GO" id="GO:0005576">
    <property type="term" value="C:extracellular region"/>
    <property type="evidence" value="ECO:0007669"/>
    <property type="project" value="UniProtKB-SubCell"/>
</dbReference>
<feature type="domain" description="Flagellar basal body rod protein N-terminal" evidence="7">
    <location>
        <begin position="9"/>
        <end position="39"/>
    </location>
</feature>
<dbReference type="InterPro" id="IPR002371">
    <property type="entry name" value="FlgK"/>
</dbReference>
<evidence type="ECO:0000256" key="3">
    <source>
        <dbReference type="ARBA" id="ARBA00009677"/>
    </source>
</evidence>
<dbReference type="EMBL" id="CP114014">
    <property type="protein sequence ID" value="XAY03213.1"/>
    <property type="molecule type" value="Genomic_DNA"/>
</dbReference>
<comment type="similarity">
    <text evidence="3">Belongs to the flagella basal body rod proteins family.</text>
</comment>
<name>A0AAU7ANK6_9ACTN</name>
<dbReference type="SUPFAM" id="SSF64518">
    <property type="entry name" value="Phase 1 flagellin"/>
    <property type="match status" value="1"/>
</dbReference>
<dbReference type="GO" id="GO:0044780">
    <property type="term" value="P:bacterial-type flagellum assembly"/>
    <property type="evidence" value="ECO:0007669"/>
    <property type="project" value="InterPro"/>
</dbReference>
<protein>
    <recommendedName>
        <fullName evidence="4">Flagellar hook-associated protein 1</fullName>
    </recommendedName>
</protein>
<evidence type="ECO:0000313" key="10">
    <source>
        <dbReference type="EMBL" id="XAY03213.1"/>
    </source>
</evidence>
<dbReference type="GO" id="GO:0009424">
    <property type="term" value="C:bacterial-type flagellum hook"/>
    <property type="evidence" value="ECO:0007669"/>
    <property type="project" value="InterPro"/>
</dbReference>
<sequence length="436" mass="44356">MAISSFTGLQTSLRALMAQQAALDTTAHNIANINTVGYTRQTTELSAALPYTLPAGITQTGSGAQIGAGVDVLAFKRAREVFGDLQYRAQQMLGGQASTQAQALDQAQDLAGEPSDTGINHLLSKYYDAWQDVADHPESTSAKAALVGHAKSLATAINQLDKGLAQIQTTAAGAYAQQTGAAGPVQTAATEIAALNGGIKDALARGQSPNDLLDRRDLLLDQLSALGQLSTTDLGGGAISVQFGDAAAPLVNDTTVTWPQTLTAATGGKLGALIDLGSPTGTIGAYRADLDAVASSLATTTNAIHPTAFFSGTTAASLTVVATSATVAAGSTAAAGANDLALSLAALRGGGTDTTYAGLIQNMGAGAADAQRRADTAKSLSASADQRRQSVSGVSLDEELTDMLKFQRGYQAASRALSTMDEMLDVLINRTGRVGL</sequence>
<dbReference type="RefSeq" id="WP_354699770.1">
    <property type="nucleotide sequence ID" value="NZ_CP114014.1"/>
</dbReference>
<comment type="subcellular location">
    <subcellularLocation>
        <location evidence="1">Bacterial flagellum</location>
    </subcellularLocation>
    <subcellularLocation>
        <location evidence="2">Secreted</location>
    </subcellularLocation>
</comment>
<dbReference type="InterPro" id="IPR010930">
    <property type="entry name" value="Flg_bb/hook_C_dom"/>
</dbReference>
<dbReference type="KEGG" id="parq:DSM112329_00025"/>
<evidence type="ECO:0000256" key="6">
    <source>
        <dbReference type="ARBA" id="ARBA00023143"/>
    </source>
</evidence>
<evidence type="ECO:0000259" key="9">
    <source>
        <dbReference type="Pfam" id="PF22638"/>
    </source>
</evidence>
<gene>
    <name evidence="10" type="ORF">DSM112329_00025</name>
</gene>
<evidence type="ECO:0000256" key="1">
    <source>
        <dbReference type="ARBA" id="ARBA00004365"/>
    </source>
</evidence>
<dbReference type="Pfam" id="PF00460">
    <property type="entry name" value="Flg_bb_rod"/>
    <property type="match status" value="1"/>
</dbReference>
<keyword evidence="6" id="KW-0975">Bacterial flagellum</keyword>
<dbReference type="InterPro" id="IPR001444">
    <property type="entry name" value="Flag_bb_rod_N"/>
</dbReference>
<evidence type="ECO:0000259" key="7">
    <source>
        <dbReference type="Pfam" id="PF00460"/>
    </source>
</evidence>
<feature type="domain" description="Flagellar basal-body/hook protein C-terminal" evidence="8">
    <location>
        <begin position="389"/>
        <end position="429"/>
    </location>
</feature>
<dbReference type="GO" id="GO:0005198">
    <property type="term" value="F:structural molecule activity"/>
    <property type="evidence" value="ECO:0007669"/>
    <property type="project" value="InterPro"/>
</dbReference>
<dbReference type="Pfam" id="PF06429">
    <property type="entry name" value="Flg_bbr_C"/>
    <property type="match status" value="1"/>
</dbReference>
<evidence type="ECO:0000256" key="5">
    <source>
        <dbReference type="ARBA" id="ARBA00022525"/>
    </source>
</evidence>
<keyword evidence="5" id="KW-0964">Secreted</keyword>
<dbReference type="InterPro" id="IPR053927">
    <property type="entry name" value="FlgK_helical"/>
</dbReference>
<evidence type="ECO:0000256" key="2">
    <source>
        <dbReference type="ARBA" id="ARBA00004613"/>
    </source>
</evidence>